<dbReference type="InterPro" id="IPR006860">
    <property type="entry name" value="FecR"/>
</dbReference>
<dbReference type="Proteomes" id="UP000252893">
    <property type="component" value="Unassembled WGS sequence"/>
</dbReference>
<dbReference type="InterPro" id="IPR012373">
    <property type="entry name" value="Ferrdict_sens_TM"/>
</dbReference>
<protein>
    <submittedName>
        <fullName evidence="3">FecR family protein</fullName>
    </submittedName>
</protein>
<organism evidence="3 4">
    <name type="scientific">Pseudochrobactrum asaccharolyticum</name>
    <dbReference type="NCBI Taxonomy" id="354351"/>
    <lineage>
        <taxon>Bacteria</taxon>
        <taxon>Pseudomonadati</taxon>
        <taxon>Pseudomonadota</taxon>
        <taxon>Alphaproteobacteria</taxon>
        <taxon>Hyphomicrobiales</taxon>
        <taxon>Brucellaceae</taxon>
        <taxon>Pseudochrobactrum</taxon>
    </lineage>
</organism>
<keyword evidence="1" id="KW-0812">Transmembrane</keyword>
<evidence type="ECO:0000313" key="4">
    <source>
        <dbReference type="Proteomes" id="UP000252893"/>
    </source>
</evidence>
<dbReference type="EMBL" id="QNRH01000011">
    <property type="protein sequence ID" value="RBO90962.1"/>
    <property type="molecule type" value="Genomic_DNA"/>
</dbReference>
<dbReference type="AlphaFoldDB" id="A0A366DLK3"/>
<dbReference type="PANTHER" id="PTHR30273:SF2">
    <property type="entry name" value="PROTEIN FECR"/>
    <property type="match status" value="1"/>
</dbReference>
<feature type="domain" description="FecR protein" evidence="2">
    <location>
        <begin position="103"/>
        <end position="194"/>
    </location>
</feature>
<name>A0A366DLK3_9HYPH</name>
<dbReference type="PIRSF" id="PIRSF018266">
    <property type="entry name" value="FecR"/>
    <property type="match status" value="1"/>
</dbReference>
<feature type="transmembrane region" description="Helical" evidence="1">
    <location>
        <begin position="76"/>
        <end position="102"/>
    </location>
</feature>
<evidence type="ECO:0000313" key="3">
    <source>
        <dbReference type="EMBL" id="RBO90962.1"/>
    </source>
</evidence>
<evidence type="ECO:0000259" key="2">
    <source>
        <dbReference type="Pfam" id="PF04773"/>
    </source>
</evidence>
<sequence length="312" mass="33560">MIAIQEAPDDADLQARFDAWCKSSSENPPAWNEAQYVWNTVGMAGQASDDMMAKANRSQSHNRLTSSRTKFRPRNIAALAAGALSVCMAIIFQPAISIWLAADYSTATAEMRQMVLEDGSVVHLGADSAIEVAFEPQTRLIRLLTGEAYFEVVPNKNRPFKVEASNVETTVLGTAFDVKLIAGGVAVAVNHGRVGVASVGADQALGAPLEAGDWLRISHNGEIERGNDSPELAGGWRSGMLVVKDWPIADVVSELRRHYKGTIILADGNLGEQRVTGVYDLKNPIDALGAVAQAHGAQMRQVSGFLTVISRY</sequence>
<dbReference type="Gene3D" id="2.60.120.1440">
    <property type="match status" value="1"/>
</dbReference>
<dbReference type="OrthoDB" id="636724at2"/>
<keyword evidence="1" id="KW-1133">Transmembrane helix</keyword>
<keyword evidence="1" id="KW-0472">Membrane</keyword>
<comment type="caution">
    <text evidence="3">The sequence shown here is derived from an EMBL/GenBank/DDBJ whole genome shotgun (WGS) entry which is preliminary data.</text>
</comment>
<evidence type="ECO:0000256" key="1">
    <source>
        <dbReference type="SAM" id="Phobius"/>
    </source>
</evidence>
<accession>A0A366DLK3</accession>
<gene>
    <name evidence="3" type="ORF">DFR47_11157</name>
</gene>
<dbReference type="PANTHER" id="PTHR30273">
    <property type="entry name" value="PERIPLASMIC SIGNAL SENSOR AND SIGMA FACTOR ACTIVATOR FECR-RELATED"/>
    <property type="match status" value="1"/>
</dbReference>
<keyword evidence="4" id="KW-1185">Reference proteome</keyword>
<proteinExistence type="predicted"/>
<dbReference type="Gene3D" id="3.55.50.30">
    <property type="match status" value="1"/>
</dbReference>
<dbReference type="GO" id="GO:0016989">
    <property type="term" value="F:sigma factor antagonist activity"/>
    <property type="evidence" value="ECO:0007669"/>
    <property type="project" value="TreeGrafter"/>
</dbReference>
<dbReference type="Pfam" id="PF04773">
    <property type="entry name" value="FecR"/>
    <property type="match status" value="1"/>
</dbReference>
<reference evidence="3 4" key="1">
    <citation type="submission" date="2018-06" db="EMBL/GenBank/DDBJ databases">
        <title>Genomic Encyclopedia of Type Strains, Phase IV (KMG-IV): sequencing the most valuable type-strain genomes for metagenomic binning, comparative biology and taxonomic classification.</title>
        <authorList>
            <person name="Goeker M."/>
        </authorList>
    </citation>
    <scope>NUCLEOTIDE SEQUENCE [LARGE SCALE GENOMIC DNA]</scope>
    <source>
        <strain evidence="3 4">DSM 25619</strain>
    </source>
</reference>